<sequence>MFISVTLGPGEISRCSLGTQKSQCKITEYSKLSRKLPLKGIFAVVINVLHK</sequence>
<gene>
    <name evidence="1" type="ORF">OCBIM_22009713mg</name>
</gene>
<name>A0A0L8FRV3_OCTBM</name>
<reference evidence="1" key="1">
    <citation type="submission" date="2015-07" db="EMBL/GenBank/DDBJ databases">
        <title>MeaNS - Measles Nucleotide Surveillance Program.</title>
        <authorList>
            <person name="Tran T."/>
            <person name="Druce J."/>
        </authorList>
    </citation>
    <scope>NUCLEOTIDE SEQUENCE</scope>
    <source>
        <strain evidence="1">UCB-OBI-ISO-001</strain>
        <tissue evidence="1">Gonad</tissue>
    </source>
</reference>
<evidence type="ECO:0000313" key="1">
    <source>
        <dbReference type="EMBL" id="KOF67388.1"/>
    </source>
</evidence>
<protein>
    <submittedName>
        <fullName evidence="1">Uncharacterized protein</fullName>
    </submittedName>
</protein>
<proteinExistence type="predicted"/>
<organism evidence="1">
    <name type="scientific">Octopus bimaculoides</name>
    <name type="common">California two-spotted octopus</name>
    <dbReference type="NCBI Taxonomy" id="37653"/>
    <lineage>
        <taxon>Eukaryota</taxon>
        <taxon>Metazoa</taxon>
        <taxon>Spiralia</taxon>
        <taxon>Lophotrochozoa</taxon>
        <taxon>Mollusca</taxon>
        <taxon>Cephalopoda</taxon>
        <taxon>Coleoidea</taxon>
        <taxon>Octopodiformes</taxon>
        <taxon>Octopoda</taxon>
        <taxon>Incirrata</taxon>
        <taxon>Octopodidae</taxon>
        <taxon>Octopus</taxon>
    </lineage>
</organism>
<dbReference type="AlphaFoldDB" id="A0A0L8FRV3"/>
<dbReference type="EMBL" id="KQ427096">
    <property type="protein sequence ID" value="KOF67388.1"/>
    <property type="molecule type" value="Genomic_DNA"/>
</dbReference>
<accession>A0A0L8FRV3</accession>